<protein>
    <recommendedName>
        <fullName evidence="3">F-box associated domain-containing protein</fullName>
    </recommendedName>
</protein>
<sequence>MSSLFVLGEHLCFVVNDFINQSEVWVMKEYGVQKSWVKEYVLCQTILDLCYSHEMMKFWNGELLLKGDKEFGYFASNNGAFKPIAVYGIRDVEYGIRQPIIQLGSLFSPRNVHKLRKR</sequence>
<gene>
    <name evidence="1" type="ORF">AQUCO_07600063v1</name>
</gene>
<evidence type="ECO:0000313" key="2">
    <source>
        <dbReference type="Proteomes" id="UP000230069"/>
    </source>
</evidence>
<organism evidence="1 2">
    <name type="scientific">Aquilegia coerulea</name>
    <name type="common">Rocky mountain columbine</name>
    <dbReference type="NCBI Taxonomy" id="218851"/>
    <lineage>
        <taxon>Eukaryota</taxon>
        <taxon>Viridiplantae</taxon>
        <taxon>Streptophyta</taxon>
        <taxon>Embryophyta</taxon>
        <taxon>Tracheophyta</taxon>
        <taxon>Spermatophyta</taxon>
        <taxon>Magnoliopsida</taxon>
        <taxon>Ranunculales</taxon>
        <taxon>Ranunculaceae</taxon>
        <taxon>Thalictroideae</taxon>
        <taxon>Aquilegia</taxon>
    </lineage>
</organism>
<name>A0A2G5C8M4_AQUCA</name>
<evidence type="ECO:0000313" key="1">
    <source>
        <dbReference type="EMBL" id="PIA27642.1"/>
    </source>
</evidence>
<evidence type="ECO:0008006" key="3">
    <source>
        <dbReference type="Google" id="ProtNLM"/>
    </source>
</evidence>
<dbReference type="EMBL" id="KZ305093">
    <property type="protein sequence ID" value="PIA27642.1"/>
    <property type="molecule type" value="Genomic_DNA"/>
</dbReference>
<dbReference type="AlphaFoldDB" id="A0A2G5C8M4"/>
<reference evidence="1 2" key="1">
    <citation type="submission" date="2017-09" db="EMBL/GenBank/DDBJ databases">
        <title>WGS assembly of Aquilegia coerulea Goldsmith.</title>
        <authorList>
            <person name="Hodges S."/>
            <person name="Kramer E."/>
            <person name="Nordborg M."/>
            <person name="Tomkins J."/>
            <person name="Borevitz J."/>
            <person name="Derieg N."/>
            <person name="Yan J."/>
            <person name="Mihaltcheva S."/>
            <person name="Hayes R.D."/>
            <person name="Rokhsar D."/>
        </authorList>
    </citation>
    <scope>NUCLEOTIDE SEQUENCE [LARGE SCALE GENOMIC DNA]</scope>
    <source>
        <strain evidence="2">cv. Goldsmith</strain>
    </source>
</reference>
<dbReference type="Proteomes" id="UP000230069">
    <property type="component" value="Unassembled WGS sequence"/>
</dbReference>
<proteinExistence type="predicted"/>
<dbReference type="OrthoDB" id="610337at2759"/>
<dbReference type="InParanoid" id="A0A2G5C8M4"/>
<accession>A0A2G5C8M4</accession>
<keyword evidence="2" id="KW-1185">Reference proteome</keyword>